<reference evidence="2" key="1">
    <citation type="journal article" date="2023" name="Science">
        <title>Elucidation of the pathway for biosynthesis of saponin adjuvants from the soapbark tree.</title>
        <authorList>
            <person name="Reed J."/>
            <person name="Orme A."/>
            <person name="El-Demerdash A."/>
            <person name="Owen C."/>
            <person name="Martin L.B.B."/>
            <person name="Misra R.C."/>
            <person name="Kikuchi S."/>
            <person name="Rejzek M."/>
            <person name="Martin A.C."/>
            <person name="Harkess A."/>
            <person name="Leebens-Mack J."/>
            <person name="Louveau T."/>
            <person name="Stephenson M.J."/>
            <person name="Osbourn A."/>
        </authorList>
    </citation>
    <scope>NUCLEOTIDE SEQUENCE</scope>
    <source>
        <strain evidence="2">S10</strain>
    </source>
</reference>
<feature type="compositionally biased region" description="Basic residues" evidence="1">
    <location>
        <begin position="78"/>
        <end position="95"/>
    </location>
</feature>
<protein>
    <submittedName>
        <fullName evidence="2">Syringolide-induced protein 14-1-1</fullName>
    </submittedName>
</protein>
<sequence>MEKLSKLKIRISKLLPQTVAAVTFQGPPPSPRNGRVSRLSTTTAKISIIPSEARRRPEGSSFDAREPTSPKVSCIGQVKHKKKKKMKKKKKASKHNRVELEQPATESVQNDEQKKKKQFTVLEDQKKLPLPDQRIPSLGKLMRFSSGRAGALSNFDFTVAER</sequence>
<comment type="caution">
    <text evidence="2">The sequence shown here is derived from an EMBL/GenBank/DDBJ whole genome shotgun (WGS) entry which is preliminary data.</text>
</comment>
<dbReference type="PANTHER" id="PTHR34779:SF1">
    <property type="entry name" value="OS09G0542900 PROTEIN"/>
    <property type="match status" value="1"/>
</dbReference>
<evidence type="ECO:0000256" key="1">
    <source>
        <dbReference type="SAM" id="MobiDB-lite"/>
    </source>
</evidence>
<proteinExistence type="predicted"/>
<feature type="region of interest" description="Disordered" evidence="1">
    <location>
        <begin position="22"/>
        <end position="134"/>
    </location>
</feature>
<name>A0AAD7KQD7_QUISA</name>
<evidence type="ECO:0000313" key="3">
    <source>
        <dbReference type="Proteomes" id="UP001163823"/>
    </source>
</evidence>
<evidence type="ECO:0000313" key="2">
    <source>
        <dbReference type="EMBL" id="KAJ7944103.1"/>
    </source>
</evidence>
<dbReference type="InterPro" id="IPR038796">
    <property type="entry name" value="At1g76070-like"/>
</dbReference>
<dbReference type="AlphaFoldDB" id="A0AAD7KQD7"/>
<dbReference type="KEGG" id="qsa:O6P43_033561"/>
<dbReference type="PANTHER" id="PTHR34779">
    <property type="entry name" value="OS09G0542900 PROTEIN"/>
    <property type="match status" value="1"/>
</dbReference>
<feature type="compositionally biased region" description="Basic and acidic residues" evidence="1">
    <location>
        <begin position="52"/>
        <end position="68"/>
    </location>
</feature>
<dbReference type="Proteomes" id="UP001163823">
    <property type="component" value="Chromosome 14"/>
</dbReference>
<organism evidence="2 3">
    <name type="scientific">Quillaja saponaria</name>
    <name type="common">Soap bark tree</name>
    <dbReference type="NCBI Taxonomy" id="32244"/>
    <lineage>
        <taxon>Eukaryota</taxon>
        <taxon>Viridiplantae</taxon>
        <taxon>Streptophyta</taxon>
        <taxon>Embryophyta</taxon>
        <taxon>Tracheophyta</taxon>
        <taxon>Spermatophyta</taxon>
        <taxon>Magnoliopsida</taxon>
        <taxon>eudicotyledons</taxon>
        <taxon>Gunneridae</taxon>
        <taxon>Pentapetalae</taxon>
        <taxon>rosids</taxon>
        <taxon>fabids</taxon>
        <taxon>Fabales</taxon>
        <taxon>Quillajaceae</taxon>
        <taxon>Quillaja</taxon>
    </lineage>
</organism>
<accession>A0AAD7KQD7</accession>
<keyword evidence="3" id="KW-1185">Reference proteome</keyword>
<gene>
    <name evidence="2" type="ORF">O6P43_033561</name>
</gene>
<dbReference type="EMBL" id="JARAOO010000014">
    <property type="protein sequence ID" value="KAJ7944103.1"/>
    <property type="molecule type" value="Genomic_DNA"/>
</dbReference>